<accession>A7GCV9</accession>
<dbReference type="EMBL" id="CP000728">
    <property type="protein sequence ID" value="ABS42760.1"/>
    <property type="molecule type" value="Genomic_DNA"/>
</dbReference>
<dbReference type="KEGG" id="cbf:CLI_1354"/>
<dbReference type="Proteomes" id="UP000002410">
    <property type="component" value="Chromosome"/>
</dbReference>
<dbReference type="RefSeq" id="WP_011988126.1">
    <property type="nucleotide sequence ID" value="NC_009699.1"/>
</dbReference>
<proteinExistence type="predicted"/>
<reference evidence="2" key="1">
    <citation type="submission" date="2007-06" db="EMBL/GenBank/DDBJ databases">
        <authorList>
            <person name="Brinkac L.M."/>
            <person name="Daugherty S."/>
            <person name="Dodson R.J."/>
            <person name="Madupu R."/>
            <person name="Brown J.L."/>
            <person name="Bruce D."/>
            <person name="Detter C."/>
            <person name="Munk C."/>
            <person name="Smith L.A."/>
            <person name="Smith T.J."/>
            <person name="White O."/>
            <person name="Brettin T.S."/>
        </authorList>
    </citation>
    <scope>NUCLEOTIDE SEQUENCE [LARGE SCALE GENOMIC DNA]</scope>
    <source>
        <strain evidence="2">Langeland / NCTC 10281 / Type F</strain>
    </source>
</reference>
<dbReference type="AlphaFoldDB" id="A7GCV9"/>
<evidence type="ECO:0000313" key="1">
    <source>
        <dbReference type="EMBL" id="ABS42760.1"/>
    </source>
</evidence>
<protein>
    <submittedName>
        <fullName evidence="1">Uncharacterized protein</fullName>
    </submittedName>
</protein>
<organism evidence="1 2">
    <name type="scientific">Clostridium botulinum (strain Langeland / NCTC 10281 / Type F)</name>
    <dbReference type="NCBI Taxonomy" id="441772"/>
    <lineage>
        <taxon>Bacteria</taxon>
        <taxon>Bacillati</taxon>
        <taxon>Bacillota</taxon>
        <taxon>Clostridia</taxon>
        <taxon>Eubacteriales</taxon>
        <taxon>Clostridiaceae</taxon>
        <taxon>Clostridium</taxon>
    </lineage>
</organism>
<sequence>MAEIMVELLNMKNIKKSFSDVQVLHEINNWGILSPNLLIT</sequence>
<evidence type="ECO:0000313" key="2">
    <source>
        <dbReference type="Proteomes" id="UP000002410"/>
    </source>
</evidence>
<dbReference type="HOGENOM" id="CLU_3355335_0_0_9"/>
<gene>
    <name evidence="1" type="ordered locus">CLI_1354</name>
</gene>
<name>A7GCV9_CLOBL</name>